<proteinExistence type="predicted"/>
<comment type="caution">
    <text evidence="1">The sequence shown here is derived from an EMBL/GenBank/DDBJ whole genome shotgun (WGS) entry which is preliminary data.</text>
</comment>
<dbReference type="GO" id="GO:0006629">
    <property type="term" value="P:lipid metabolic process"/>
    <property type="evidence" value="ECO:0007669"/>
    <property type="project" value="InterPro"/>
</dbReference>
<dbReference type="PANTHER" id="PTHR46211:SF14">
    <property type="entry name" value="GLYCEROPHOSPHODIESTER PHOSPHODIESTERASE"/>
    <property type="match status" value="1"/>
</dbReference>
<dbReference type="InterPro" id="IPR017946">
    <property type="entry name" value="PLC-like_Pdiesterase_TIM-brl"/>
</dbReference>
<dbReference type="PROSITE" id="PS51704">
    <property type="entry name" value="GP_PDE"/>
    <property type="match status" value="1"/>
</dbReference>
<dbReference type="Gene3D" id="3.20.20.190">
    <property type="entry name" value="Phosphatidylinositol (PI) phosphodiesterase"/>
    <property type="match status" value="1"/>
</dbReference>
<dbReference type="Pfam" id="PF03009">
    <property type="entry name" value="GDPD"/>
    <property type="match status" value="1"/>
</dbReference>
<keyword evidence="2" id="KW-1185">Reference proteome</keyword>
<sequence>MVNCHTSLGLFLVLLSACVIHADVSCEATKKNIPTMTKDNIFFNKTTPLVIGHRGNPMFYQENTLAGYKSLLDLNVDGFETDIFLTKDKKLVLFHDVNTK</sequence>
<gene>
    <name evidence="1" type="ORF">PACLA_8A043966</name>
</gene>
<dbReference type="CDD" id="cd08556">
    <property type="entry name" value="GDPD"/>
    <property type="match status" value="1"/>
</dbReference>
<dbReference type="AlphaFoldDB" id="A0A6S7HIJ1"/>
<dbReference type="SUPFAM" id="SSF51695">
    <property type="entry name" value="PLC-like phosphodiesterases"/>
    <property type="match status" value="1"/>
</dbReference>
<dbReference type="Proteomes" id="UP001152795">
    <property type="component" value="Unassembled WGS sequence"/>
</dbReference>
<dbReference type="GO" id="GO:0008081">
    <property type="term" value="F:phosphoric diester hydrolase activity"/>
    <property type="evidence" value="ECO:0007669"/>
    <property type="project" value="InterPro"/>
</dbReference>
<protein>
    <submittedName>
        <fullName evidence="1">Glycerophosphodiester phosphodiesterase</fullName>
    </submittedName>
</protein>
<evidence type="ECO:0000313" key="2">
    <source>
        <dbReference type="Proteomes" id="UP001152795"/>
    </source>
</evidence>
<reference evidence="1" key="1">
    <citation type="submission" date="2020-04" db="EMBL/GenBank/DDBJ databases">
        <authorList>
            <person name="Alioto T."/>
            <person name="Alioto T."/>
            <person name="Gomez Garrido J."/>
        </authorList>
    </citation>
    <scope>NUCLEOTIDE SEQUENCE</scope>
    <source>
        <strain evidence="1">A484AB</strain>
    </source>
</reference>
<organism evidence="1 2">
    <name type="scientific">Paramuricea clavata</name>
    <name type="common">Red gorgonian</name>
    <name type="synonym">Violescent sea-whip</name>
    <dbReference type="NCBI Taxonomy" id="317549"/>
    <lineage>
        <taxon>Eukaryota</taxon>
        <taxon>Metazoa</taxon>
        <taxon>Cnidaria</taxon>
        <taxon>Anthozoa</taxon>
        <taxon>Octocorallia</taxon>
        <taxon>Malacalcyonacea</taxon>
        <taxon>Plexauridae</taxon>
        <taxon>Paramuricea</taxon>
    </lineage>
</organism>
<dbReference type="OrthoDB" id="197419at2759"/>
<dbReference type="PANTHER" id="PTHR46211">
    <property type="entry name" value="GLYCEROPHOSPHORYL DIESTER PHOSPHODIESTERASE"/>
    <property type="match status" value="1"/>
</dbReference>
<name>A0A6S7HIJ1_PARCT</name>
<dbReference type="EMBL" id="CACRXK020005316">
    <property type="protein sequence ID" value="CAB4005795.1"/>
    <property type="molecule type" value="Genomic_DNA"/>
</dbReference>
<dbReference type="InterPro" id="IPR030395">
    <property type="entry name" value="GP_PDE_dom"/>
</dbReference>
<accession>A0A6S7HIJ1</accession>
<feature type="non-terminal residue" evidence="1">
    <location>
        <position position="100"/>
    </location>
</feature>
<evidence type="ECO:0000313" key="1">
    <source>
        <dbReference type="EMBL" id="CAB4005795.1"/>
    </source>
</evidence>